<evidence type="ECO:0008006" key="3">
    <source>
        <dbReference type="Google" id="ProtNLM"/>
    </source>
</evidence>
<dbReference type="EMBL" id="JBBMEI010000008">
    <property type="protein sequence ID" value="MEQ2357556.1"/>
    <property type="molecule type" value="Genomic_DNA"/>
</dbReference>
<dbReference type="InterPro" id="IPR009057">
    <property type="entry name" value="Homeodomain-like_sf"/>
</dbReference>
<dbReference type="Proteomes" id="UP001446032">
    <property type="component" value="Unassembled WGS sequence"/>
</dbReference>
<keyword evidence="2" id="KW-1185">Reference proteome</keyword>
<dbReference type="Gene3D" id="1.10.357.10">
    <property type="entry name" value="Tetracycline Repressor, domain 2"/>
    <property type="match status" value="1"/>
</dbReference>
<name>A0ABV1AJK5_9FIRM</name>
<protein>
    <recommendedName>
        <fullName evidence="3">TetR/AcrR family transcriptional regulator</fullName>
    </recommendedName>
</protein>
<dbReference type="RefSeq" id="WP_303223328.1">
    <property type="nucleotide sequence ID" value="NZ_JBBMEI010000008.1"/>
</dbReference>
<dbReference type="SUPFAM" id="SSF46689">
    <property type="entry name" value="Homeodomain-like"/>
    <property type="match status" value="1"/>
</dbReference>
<comment type="caution">
    <text evidence="1">The sequence shown here is derived from an EMBL/GenBank/DDBJ whole genome shotgun (WGS) entry which is preliminary data.</text>
</comment>
<gene>
    <name evidence="1" type="ORF">WMO75_04220</name>
</gene>
<proteinExistence type="predicted"/>
<accession>A0ABV1AJK5</accession>
<sequence>MARKYTKEELKERLQRSIYKVVAEEGIEGVTVRKVSKGCGLSDPYIYQCYKDLFDLMDPEVIVSNIIDSTVSVAVKMHLGYMDKTALKARTIYKTVFALLFQLLHIDVWNGGI</sequence>
<reference evidence="1 2" key="1">
    <citation type="submission" date="2024-03" db="EMBL/GenBank/DDBJ databases">
        <title>Human intestinal bacterial collection.</title>
        <authorList>
            <person name="Pauvert C."/>
            <person name="Hitch T.C.A."/>
            <person name="Clavel T."/>
        </authorList>
    </citation>
    <scope>NUCLEOTIDE SEQUENCE [LARGE SCALE GENOMIC DNA]</scope>
    <source>
        <strain evidence="1 2">CLA-AA-H95</strain>
    </source>
</reference>
<evidence type="ECO:0000313" key="2">
    <source>
        <dbReference type="Proteomes" id="UP001446032"/>
    </source>
</evidence>
<organism evidence="1 2">
    <name type="scientific">Blautia intestinihominis</name>
    <dbReference type="NCBI Taxonomy" id="3133152"/>
    <lineage>
        <taxon>Bacteria</taxon>
        <taxon>Bacillati</taxon>
        <taxon>Bacillota</taxon>
        <taxon>Clostridia</taxon>
        <taxon>Lachnospirales</taxon>
        <taxon>Lachnospiraceae</taxon>
        <taxon>Blautia</taxon>
    </lineage>
</organism>
<evidence type="ECO:0000313" key="1">
    <source>
        <dbReference type="EMBL" id="MEQ2357556.1"/>
    </source>
</evidence>